<keyword evidence="2" id="KW-1185">Reference proteome</keyword>
<reference evidence="1" key="1">
    <citation type="journal article" date="2020" name="Stud. Mycol.">
        <title>101 Dothideomycetes genomes: a test case for predicting lifestyles and emergence of pathogens.</title>
        <authorList>
            <person name="Haridas S."/>
            <person name="Albert R."/>
            <person name="Binder M."/>
            <person name="Bloem J."/>
            <person name="Labutti K."/>
            <person name="Salamov A."/>
            <person name="Andreopoulos B."/>
            <person name="Baker S."/>
            <person name="Barry K."/>
            <person name="Bills G."/>
            <person name="Bluhm B."/>
            <person name="Cannon C."/>
            <person name="Castanera R."/>
            <person name="Culley D."/>
            <person name="Daum C."/>
            <person name="Ezra D."/>
            <person name="Gonzalez J."/>
            <person name="Henrissat B."/>
            <person name="Kuo A."/>
            <person name="Liang C."/>
            <person name="Lipzen A."/>
            <person name="Lutzoni F."/>
            <person name="Magnuson J."/>
            <person name="Mondo S."/>
            <person name="Nolan M."/>
            <person name="Ohm R."/>
            <person name="Pangilinan J."/>
            <person name="Park H.-J."/>
            <person name="Ramirez L."/>
            <person name="Alfaro M."/>
            <person name="Sun H."/>
            <person name="Tritt A."/>
            <person name="Yoshinaga Y."/>
            <person name="Zwiers L.-H."/>
            <person name="Turgeon B."/>
            <person name="Goodwin S."/>
            <person name="Spatafora J."/>
            <person name="Crous P."/>
            <person name="Grigoriev I."/>
        </authorList>
    </citation>
    <scope>NUCLEOTIDE SEQUENCE</scope>
    <source>
        <strain evidence="1">CBS 125425</strain>
    </source>
</reference>
<dbReference type="EMBL" id="ML996162">
    <property type="protein sequence ID" value="KAF2733357.1"/>
    <property type="molecule type" value="Genomic_DNA"/>
</dbReference>
<name>A0A9P4QY70_9PLEO</name>
<dbReference type="Proteomes" id="UP000799444">
    <property type="component" value="Unassembled WGS sequence"/>
</dbReference>
<gene>
    <name evidence="1" type="ORF">EJ04DRAFT_524542</name>
</gene>
<evidence type="ECO:0000313" key="1">
    <source>
        <dbReference type="EMBL" id="KAF2733357.1"/>
    </source>
</evidence>
<accession>A0A9P4QY70</accession>
<dbReference type="AlphaFoldDB" id="A0A9P4QY70"/>
<organism evidence="1 2">
    <name type="scientific">Polyplosphaeria fusca</name>
    <dbReference type="NCBI Taxonomy" id="682080"/>
    <lineage>
        <taxon>Eukaryota</taxon>
        <taxon>Fungi</taxon>
        <taxon>Dikarya</taxon>
        <taxon>Ascomycota</taxon>
        <taxon>Pezizomycotina</taxon>
        <taxon>Dothideomycetes</taxon>
        <taxon>Pleosporomycetidae</taxon>
        <taxon>Pleosporales</taxon>
        <taxon>Tetraplosphaeriaceae</taxon>
        <taxon>Polyplosphaeria</taxon>
    </lineage>
</organism>
<evidence type="ECO:0000313" key="2">
    <source>
        <dbReference type="Proteomes" id="UP000799444"/>
    </source>
</evidence>
<protein>
    <submittedName>
        <fullName evidence="1">Uncharacterized protein</fullName>
    </submittedName>
</protein>
<proteinExistence type="predicted"/>
<comment type="caution">
    <text evidence="1">The sequence shown here is derived from an EMBL/GenBank/DDBJ whole genome shotgun (WGS) entry which is preliminary data.</text>
</comment>
<sequence>MFTPTPSNPLFIASDADTVVSTYFSLITTLYSRLTSYMIALRDLTSQRSPETSPVALEVISIEERTICLHIKEYLHNWRAENWWMLNAGVILTLLTPTEFEAILGAEWWENIVASVELNVRTMREVEDMVKMVLEWNGGDTGFRIEFGIEEGG</sequence>